<sequence>MACLLCITTAAAGGIVLYNALAEPFARLLPWLRPHYAYLQ</sequence>
<dbReference type="Proteomes" id="UP000006639">
    <property type="component" value="Chromosome"/>
</dbReference>
<proteinExistence type="predicted"/>
<evidence type="ECO:0000313" key="2">
    <source>
        <dbReference type="Proteomes" id="UP000006639"/>
    </source>
</evidence>
<accession>F7XU66</accession>
<dbReference type="HOGENOM" id="CLU_3292502_0_0_5"/>
<organism evidence="1 2">
    <name type="scientific">Midichloria mitochondrii (strain IricVA)</name>
    <dbReference type="NCBI Taxonomy" id="696127"/>
    <lineage>
        <taxon>Bacteria</taxon>
        <taxon>Pseudomonadati</taxon>
        <taxon>Pseudomonadota</taxon>
        <taxon>Alphaproteobacteria</taxon>
        <taxon>Rickettsiales</taxon>
        <taxon>Candidatus Midichloriaceae</taxon>
        <taxon>Candidatus Midichloria</taxon>
    </lineage>
</organism>
<protein>
    <submittedName>
        <fullName evidence="1">Uncharacterized protein</fullName>
    </submittedName>
</protein>
<dbReference type="AlphaFoldDB" id="F7XU66"/>
<dbReference type="EMBL" id="CP002130">
    <property type="protein sequence ID" value="AEI89425.1"/>
    <property type="molecule type" value="Genomic_DNA"/>
</dbReference>
<name>F7XU66_MIDMI</name>
<keyword evidence="2" id="KW-1185">Reference proteome</keyword>
<gene>
    <name evidence="1" type="ordered locus">midi_01149</name>
</gene>
<evidence type="ECO:0000313" key="1">
    <source>
        <dbReference type="EMBL" id="AEI89425.1"/>
    </source>
</evidence>
<reference evidence="1 2" key="1">
    <citation type="journal article" date="2011" name="Mol. Biol. Evol.">
        <title>Phylogenomic evidence for the presence of a flagellum and cbb3 oxidase in the free-living mitochondrial ancestor.</title>
        <authorList>
            <person name="Sassera D."/>
            <person name="Lo N."/>
            <person name="Epis S."/>
            <person name="D'Auria G."/>
            <person name="Montagna M."/>
            <person name="Comandatore F."/>
            <person name="Horner D."/>
            <person name="Pereto J."/>
            <person name="Luciano A.M."/>
            <person name="Franciosi F."/>
            <person name="Ferri E."/>
            <person name="Crotti E."/>
            <person name="Bazzocchi C."/>
            <person name="Daffonchio D."/>
            <person name="Sacchi L."/>
            <person name="Moya A."/>
            <person name="Latorre A."/>
            <person name="Bandi C."/>
        </authorList>
    </citation>
    <scope>NUCLEOTIDE SEQUENCE [LARGE SCALE GENOMIC DNA]</scope>
    <source>
        <strain evidence="1 2">IricVA</strain>
    </source>
</reference>
<dbReference type="KEGG" id="mmn:midi_01149"/>
<dbReference type="STRING" id="696127.midi_01149"/>